<dbReference type="GO" id="GO:0009451">
    <property type="term" value="P:RNA modification"/>
    <property type="evidence" value="ECO:0007669"/>
    <property type="project" value="InterPro"/>
</dbReference>
<dbReference type="PANTHER" id="PTHR47926">
    <property type="entry name" value="PENTATRICOPEPTIDE REPEAT-CONTAINING PROTEIN"/>
    <property type="match status" value="1"/>
</dbReference>
<dbReference type="InterPro" id="IPR046960">
    <property type="entry name" value="PPR_At4g14850-like_plant"/>
</dbReference>
<evidence type="ECO:0000256" key="2">
    <source>
        <dbReference type="PROSITE-ProRule" id="PRU00708"/>
    </source>
</evidence>
<evidence type="ECO:0008006" key="5">
    <source>
        <dbReference type="Google" id="ProtNLM"/>
    </source>
</evidence>
<feature type="repeat" description="PPR" evidence="2">
    <location>
        <begin position="5"/>
        <end position="39"/>
    </location>
</feature>
<dbReference type="AlphaFoldDB" id="A0A835DKQ1"/>
<dbReference type="OrthoDB" id="1936721at2759"/>
<accession>A0A835DKQ1</accession>
<reference evidence="3 4" key="1">
    <citation type="submission" date="2020-04" db="EMBL/GenBank/DDBJ databases">
        <title>Plant Genome Project.</title>
        <authorList>
            <person name="Zhang R.-G."/>
        </authorList>
    </citation>
    <scope>NUCLEOTIDE SEQUENCE [LARGE SCALE GENOMIC DNA]</scope>
    <source>
        <strain evidence="3">YNK0</strain>
        <tissue evidence="3">Leaf</tissue>
    </source>
</reference>
<comment type="caution">
    <text evidence="3">The sequence shown here is derived from an EMBL/GenBank/DDBJ whole genome shotgun (WGS) entry which is preliminary data.</text>
</comment>
<dbReference type="Gene3D" id="1.25.40.10">
    <property type="entry name" value="Tetratricopeptide repeat domain"/>
    <property type="match status" value="1"/>
</dbReference>
<name>A0A835DKQ1_TETSI</name>
<evidence type="ECO:0000313" key="3">
    <source>
        <dbReference type="EMBL" id="KAF8403639.1"/>
    </source>
</evidence>
<organism evidence="3 4">
    <name type="scientific">Tetracentron sinense</name>
    <name type="common">Spur-leaf</name>
    <dbReference type="NCBI Taxonomy" id="13715"/>
    <lineage>
        <taxon>Eukaryota</taxon>
        <taxon>Viridiplantae</taxon>
        <taxon>Streptophyta</taxon>
        <taxon>Embryophyta</taxon>
        <taxon>Tracheophyta</taxon>
        <taxon>Spermatophyta</taxon>
        <taxon>Magnoliopsida</taxon>
        <taxon>Trochodendrales</taxon>
        <taxon>Trochodendraceae</taxon>
        <taxon>Tetracentron</taxon>
    </lineage>
</organism>
<evidence type="ECO:0000256" key="1">
    <source>
        <dbReference type="ARBA" id="ARBA00022737"/>
    </source>
</evidence>
<evidence type="ECO:0000313" key="4">
    <source>
        <dbReference type="Proteomes" id="UP000655225"/>
    </source>
</evidence>
<gene>
    <name evidence="3" type="ORF">HHK36_011743</name>
</gene>
<dbReference type="NCBIfam" id="TIGR00756">
    <property type="entry name" value="PPR"/>
    <property type="match status" value="1"/>
</dbReference>
<sequence>MSEKDVASWNAMIMGFDQLGFLDRVLILFYEMRFMGLKPDSITVKGLTQLSSYEKNLNMVKVINCFGNQIGIGEDVSVINTWIAAYAKCNNLGLAEKVFHGIPTDWRTVVSWNSMIGGYAYLEKFVKAISFYQLMCRSGVRPDISTILSLISSSVHPEVLIKGKLIDAHGIRWDAI</sequence>
<dbReference type="GO" id="GO:0003723">
    <property type="term" value="F:RNA binding"/>
    <property type="evidence" value="ECO:0007669"/>
    <property type="project" value="InterPro"/>
</dbReference>
<proteinExistence type="predicted"/>
<keyword evidence="1" id="KW-0677">Repeat</keyword>
<dbReference type="EMBL" id="JABCRI010000007">
    <property type="protein sequence ID" value="KAF8403639.1"/>
    <property type="molecule type" value="Genomic_DNA"/>
</dbReference>
<dbReference type="Pfam" id="PF13041">
    <property type="entry name" value="PPR_2"/>
    <property type="match status" value="1"/>
</dbReference>
<dbReference type="InterPro" id="IPR011990">
    <property type="entry name" value="TPR-like_helical_dom_sf"/>
</dbReference>
<dbReference type="Pfam" id="PF01535">
    <property type="entry name" value="PPR"/>
    <property type="match status" value="2"/>
</dbReference>
<feature type="repeat" description="PPR" evidence="2">
    <location>
        <begin position="108"/>
        <end position="142"/>
    </location>
</feature>
<dbReference type="PROSITE" id="PS51375">
    <property type="entry name" value="PPR"/>
    <property type="match status" value="2"/>
</dbReference>
<dbReference type="InterPro" id="IPR002885">
    <property type="entry name" value="PPR_rpt"/>
</dbReference>
<dbReference type="Proteomes" id="UP000655225">
    <property type="component" value="Unassembled WGS sequence"/>
</dbReference>
<keyword evidence="4" id="KW-1185">Reference proteome</keyword>
<protein>
    <recommendedName>
        <fullName evidence="5">Pentatricopeptide repeat-containing protein</fullName>
    </recommendedName>
</protein>